<organism evidence="1 2">
    <name type="scientific">Amphimedon queenslandica</name>
    <name type="common">Sponge</name>
    <dbReference type="NCBI Taxonomy" id="400682"/>
    <lineage>
        <taxon>Eukaryota</taxon>
        <taxon>Metazoa</taxon>
        <taxon>Porifera</taxon>
        <taxon>Demospongiae</taxon>
        <taxon>Heteroscleromorpha</taxon>
        <taxon>Haplosclerida</taxon>
        <taxon>Niphatidae</taxon>
        <taxon>Amphimedon</taxon>
    </lineage>
</organism>
<dbReference type="AlphaFoldDB" id="A0AAN0JCW5"/>
<dbReference type="KEGG" id="aqu:109583639"/>
<dbReference type="RefSeq" id="XP_019854622.1">
    <property type="nucleotide sequence ID" value="XM_019999063.1"/>
</dbReference>
<dbReference type="Proteomes" id="UP000007879">
    <property type="component" value="Unassembled WGS sequence"/>
</dbReference>
<accession>A0AAN0JCW5</accession>
<evidence type="ECO:0000313" key="1">
    <source>
        <dbReference type="EnsemblMetazoa" id="XP_019854622.1"/>
    </source>
</evidence>
<dbReference type="EnsemblMetazoa" id="XM_019999063.1">
    <property type="protein sequence ID" value="XP_019854622.1"/>
    <property type="gene ID" value="LOC109583639"/>
</dbReference>
<reference evidence="1" key="2">
    <citation type="submission" date="2024-06" db="UniProtKB">
        <authorList>
            <consortium name="EnsemblMetazoa"/>
        </authorList>
    </citation>
    <scope>IDENTIFICATION</scope>
</reference>
<dbReference type="GeneID" id="109583639"/>
<keyword evidence="2" id="KW-1185">Reference proteome</keyword>
<sequence length="93" mass="10586">MWHFIKSNASLSALKLFTTYGAPPLPQNFNIYKRLCMEVFGENLEGGTAYSIYSSLRNMLFSIVDELSRTSESGSLSCREFEQYLLVSHYLAT</sequence>
<protein>
    <submittedName>
        <fullName evidence="1">Uncharacterized protein</fullName>
    </submittedName>
</protein>
<evidence type="ECO:0000313" key="2">
    <source>
        <dbReference type="Proteomes" id="UP000007879"/>
    </source>
</evidence>
<proteinExistence type="predicted"/>
<name>A0AAN0JCW5_AMPQE</name>
<reference evidence="2" key="1">
    <citation type="journal article" date="2010" name="Nature">
        <title>The Amphimedon queenslandica genome and the evolution of animal complexity.</title>
        <authorList>
            <person name="Srivastava M."/>
            <person name="Simakov O."/>
            <person name="Chapman J."/>
            <person name="Fahey B."/>
            <person name="Gauthier M.E."/>
            <person name="Mitros T."/>
            <person name="Richards G.S."/>
            <person name="Conaco C."/>
            <person name="Dacre M."/>
            <person name="Hellsten U."/>
            <person name="Larroux C."/>
            <person name="Putnam N.H."/>
            <person name="Stanke M."/>
            <person name="Adamska M."/>
            <person name="Darling A."/>
            <person name="Degnan S.M."/>
            <person name="Oakley T.H."/>
            <person name="Plachetzki D.C."/>
            <person name="Zhai Y."/>
            <person name="Adamski M."/>
            <person name="Calcino A."/>
            <person name="Cummins S.F."/>
            <person name="Goodstein D.M."/>
            <person name="Harris C."/>
            <person name="Jackson D.J."/>
            <person name="Leys S.P."/>
            <person name="Shu S."/>
            <person name="Woodcroft B.J."/>
            <person name="Vervoort M."/>
            <person name="Kosik K.S."/>
            <person name="Manning G."/>
            <person name="Degnan B.M."/>
            <person name="Rokhsar D.S."/>
        </authorList>
    </citation>
    <scope>NUCLEOTIDE SEQUENCE [LARGE SCALE GENOMIC DNA]</scope>
</reference>